<keyword evidence="1" id="KW-0472">Membrane</keyword>
<evidence type="ECO:0000313" key="3">
    <source>
        <dbReference type="Proteomes" id="UP000321830"/>
    </source>
</evidence>
<feature type="transmembrane region" description="Helical" evidence="1">
    <location>
        <begin position="6"/>
        <end position="22"/>
    </location>
</feature>
<dbReference type="Proteomes" id="UP000321830">
    <property type="component" value="Unassembled WGS sequence"/>
</dbReference>
<reference evidence="2 3" key="1">
    <citation type="submission" date="2019-07" db="EMBL/GenBank/DDBJ databases">
        <title>Whole genome shotgun sequence of Enterococcus villorum NBRC 100699.</title>
        <authorList>
            <person name="Hosoyama A."/>
            <person name="Uohara A."/>
            <person name="Ohji S."/>
            <person name="Ichikawa N."/>
        </authorList>
    </citation>
    <scope>NUCLEOTIDE SEQUENCE [LARGE SCALE GENOMIC DNA]</scope>
    <source>
        <strain evidence="2 3">NBRC 100699</strain>
    </source>
</reference>
<organism evidence="2 3">
    <name type="scientific">Enterococcus villorum</name>
    <dbReference type="NCBI Taxonomy" id="112904"/>
    <lineage>
        <taxon>Bacteria</taxon>
        <taxon>Bacillati</taxon>
        <taxon>Bacillota</taxon>
        <taxon>Bacilli</taxon>
        <taxon>Lactobacillales</taxon>
        <taxon>Enterococcaceae</taxon>
        <taxon>Enterococcus</taxon>
    </lineage>
</organism>
<evidence type="ECO:0000256" key="1">
    <source>
        <dbReference type="SAM" id="Phobius"/>
    </source>
</evidence>
<dbReference type="AlphaFoldDB" id="A0A511J5P8"/>
<sequence length="48" mass="5860">MNLLITLIVMVITNVIFYRWYTSELTKELKKIEDRVDKKLLILIRKNH</sequence>
<keyword evidence="1" id="KW-0812">Transmembrane</keyword>
<comment type="caution">
    <text evidence="2">The sequence shown here is derived from an EMBL/GenBank/DDBJ whole genome shotgun (WGS) entry which is preliminary data.</text>
</comment>
<proteinExistence type="predicted"/>
<name>A0A511J5P8_9ENTE</name>
<keyword evidence="1" id="KW-1133">Transmembrane helix</keyword>
<gene>
    <name evidence="2" type="ORF">EVI01_26670</name>
</gene>
<dbReference type="EMBL" id="BJWF01000082">
    <property type="protein sequence ID" value="GEL93330.1"/>
    <property type="molecule type" value="Genomic_DNA"/>
</dbReference>
<accession>A0A511J5P8</accession>
<protein>
    <submittedName>
        <fullName evidence="2">Uncharacterized protein</fullName>
    </submittedName>
</protein>
<evidence type="ECO:0000313" key="2">
    <source>
        <dbReference type="EMBL" id="GEL93330.1"/>
    </source>
</evidence>